<dbReference type="InterPro" id="IPR036388">
    <property type="entry name" value="WH-like_DNA-bd_sf"/>
</dbReference>
<organism evidence="5 6">
    <name type="scientific">Loigolactobacillus rennini DSM 20253</name>
    <dbReference type="NCBI Taxonomy" id="1423796"/>
    <lineage>
        <taxon>Bacteria</taxon>
        <taxon>Bacillati</taxon>
        <taxon>Bacillota</taxon>
        <taxon>Bacilli</taxon>
        <taxon>Lactobacillales</taxon>
        <taxon>Lactobacillaceae</taxon>
        <taxon>Loigolactobacillus</taxon>
    </lineage>
</organism>
<accession>A0A0R2DIU2</accession>
<keyword evidence="6" id="KW-1185">Reference proteome</keyword>
<dbReference type="STRING" id="1423796.FC24_GL001767"/>
<dbReference type="InterPro" id="IPR000524">
    <property type="entry name" value="Tscrpt_reg_HTH_GntR"/>
</dbReference>
<reference evidence="5 6" key="1">
    <citation type="journal article" date="2015" name="Genome Announc.">
        <title>Expanding the biotechnology potential of lactobacilli through comparative genomics of 213 strains and associated genera.</title>
        <authorList>
            <person name="Sun Z."/>
            <person name="Harris H.M."/>
            <person name="McCann A."/>
            <person name="Guo C."/>
            <person name="Argimon S."/>
            <person name="Zhang W."/>
            <person name="Yang X."/>
            <person name="Jeffery I.B."/>
            <person name="Cooney J.C."/>
            <person name="Kagawa T.F."/>
            <person name="Liu W."/>
            <person name="Song Y."/>
            <person name="Salvetti E."/>
            <person name="Wrobel A."/>
            <person name="Rasinkangas P."/>
            <person name="Parkhill J."/>
            <person name="Rea M.C."/>
            <person name="O'Sullivan O."/>
            <person name="Ritari J."/>
            <person name="Douillard F.P."/>
            <person name="Paul Ross R."/>
            <person name="Yang R."/>
            <person name="Briner A.E."/>
            <person name="Felis G.E."/>
            <person name="de Vos W.M."/>
            <person name="Barrangou R."/>
            <person name="Klaenhammer T.R."/>
            <person name="Caufield P.W."/>
            <person name="Cui Y."/>
            <person name="Zhang H."/>
            <person name="O'Toole P.W."/>
        </authorList>
    </citation>
    <scope>NUCLEOTIDE SEQUENCE [LARGE SCALE GENOMIC DNA]</scope>
    <source>
        <strain evidence="5 6">DSM 20253</strain>
    </source>
</reference>
<dbReference type="GO" id="GO:0003700">
    <property type="term" value="F:DNA-binding transcription factor activity"/>
    <property type="evidence" value="ECO:0007669"/>
    <property type="project" value="InterPro"/>
</dbReference>
<name>A0A0R2DIU2_9LACO</name>
<dbReference type="AlphaFoldDB" id="A0A0R2DIU2"/>
<dbReference type="PROSITE" id="PS50949">
    <property type="entry name" value="HTH_GNTR"/>
    <property type="match status" value="1"/>
</dbReference>
<dbReference type="CDD" id="cd01541">
    <property type="entry name" value="PBP1_AraR"/>
    <property type="match status" value="1"/>
</dbReference>
<evidence type="ECO:0000256" key="3">
    <source>
        <dbReference type="ARBA" id="ARBA00023163"/>
    </source>
</evidence>
<dbReference type="Proteomes" id="UP000051638">
    <property type="component" value="Unassembled WGS sequence"/>
</dbReference>
<comment type="caution">
    <text evidence="5">The sequence shown here is derived from an EMBL/GenBank/DDBJ whole genome shotgun (WGS) entry which is preliminary data.</text>
</comment>
<dbReference type="GO" id="GO:0000976">
    <property type="term" value="F:transcription cis-regulatory region binding"/>
    <property type="evidence" value="ECO:0007669"/>
    <property type="project" value="TreeGrafter"/>
</dbReference>
<dbReference type="InterPro" id="IPR036390">
    <property type="entry name" value="WH_DNA-bd_sf"/>
</dbReference>
<evidence type="ECO:0000256" key="1">
    <source>
        <dbReference type="ARBA" id="ARBA00023015"/>
    </source>
</evidence>
<dbReference type="InterPro" id="IPR028082">
    <property type="entry name" value="Peripla_BP_I"/>
</dbReference>
<keyword evidence="2" id="KW-0238">DNA-binding</keyword>
<dbReference type="SUPFAM" id="SSF53822">
    <property type="entry name" value="Periplasmic binding protein-like I"/>
    <property type="match status" value="1"/>
</dbReference>
<dbReference type="SMART" id="SM00345">
    <property type="entry name" value="HTH_GNTR"/>
    <property type="match status" value="1"/>
</dbReference>
<dbReference type="InterPro" id="IPR033532">
    <property type="entry name" value="AraR_ligand_bind_dom"/>
</dbReference>
<dbReference type="EMBL" id="AYYI01000005">
    <property type="protein sequence ID" value="KRM99932.1"/>
    <property type="molecule type" value="Genomic_DNA"/>
</dbReference>
<keyword evidence="1" id="KW-0805">Transcription regulation</keyword>
<dbReference type="CDD" id="cd07377">
    <property type="entry name" value="WHTH_GntR"/>
    <property type="match status" value="1"/>
</dbReference>
<dbReference type="Pfam" id="PF00392">
    <property type="entry name" value="GntR"/>
    <property type="match status" value="1"/>
</dbReference>
<evidence type="ECO:0000256" key="2">
    <source>
        <dbReference type="ARBA" id="ARBA00023125"/>
    </source>
</evidence>
<dbReference type="Gene3D" id="3.40.50.2300">
    <property type="match status" value="2"/>
</dbReference>
<dbReference type="SUPFAM" id="SSF46785">
    <property type="entry name" value="Winged helix' DNA-binding domain"/>
    <property type="match status" value="1"/>
</dbReference>
<dbReference type="PANTHER" id="PTHR30146:SF150">
    <property type="entry name" value="ARABINOSE METABOLISM TRANSCRIPTIONAL REPRESSOR"/>
    <property type="match status" value="1"/>
</dbReference>
<feature type="domain" description="HTH gntR-type" evidence="4">
    <location>
        <begin position="2"/>
        <end position="70"/>
    </location>
</feature>
<dbReference type="PATRIC" id="fig|1423796.3.peg.1795"/>
<sequence length="361" mass="41411">MKSDYIMIKENLKHKITFGTYRVNDKLPTENELMRQFHKSRYAVRRALTELQHEHLIYKVQGSGMYVQDWNKKWRANTESKTIGLICTHIADYIFPQIISQVDAVIYKENYSLLLANTHNDPTRERLSLIKMLDSQVAGLIVEPSESAKPNPNLDIYQRIAQSQIPILFLNAEYPELDFPSIQNADAKAEKKLIRYVLSQGHKRILGVFQADDRQGTHRMNGFIQAYQEANADLSQSNIIMYSSHDPFSVISKKIDFYLTADKRPTAIACYNDELAVQVLDKLKQTGYNVPQDISLIGFDDYDSAYYLTPSLTTMHYDRRSVGEEAGRGILSLIKGKPFNSIMHQPQLKIRRSVATPATEK</sequence>
<dbReference type="Gene3D" id="1.10.10.10">
    <property type="entry name" value="Winged helix-like DNA-binding domain superfamily/Winged helix DNA-binding domain"/>
    <property type="match status" value="1"/>
</dbReference>
<dbReference type="RefSeq" id="WP_057872995.1">
    <property type="nucleotide sequence ID" value="NZ_AYYI01000005.1"/>
</dbReference>
<keyword evidence="3" id="KW-0804">Transcription</keyword>
<protein>
    <submittedName>
        <fullName evidence="5">Arabinose operon repressor</fullName>
    </submittedName>
</protein>
<dbReference type="PANTHER" id="PTHR30146">
    <property type="entry name" value="LACI-RELATED TRANSCRIPTIONAL REPRESSOR"/>
    <property type="match status" value="1"/>
</dbReference>
<proteinExistence type="predicted"/>
<dbReference type="PRINTS" id="PR00035">
    <property type="entry name" value="HTHGNTR"/>
</dbReference>
<evidence type="ECO:0000259" key="4">
    <source>
        <dbReference type="PROSITE" id="PS50949"/>
    </source>
</evidence>
<dbReference type="Pfam" id="PF13377">
    <property type="entry name" value="Peripla_BP_3"/>
    <property type="match status" value="1"/>
</dbReference>
<dbReference type="OrthoDB" id="9813468at2"/>
<gene>
    <name evidence="5" type="ORF">FC24_GL001767</name>
</gene>
<evidence type="ECO:0000313" key="5">
    <source>
        <dbReference type="EMBL" id="KRM99932.1"/>
    </source>
</evidence>
<dbReference type="InterPro" id="IPR046335">
    <property type="entry name" value="LacI/GalR-like_sensor"/>
</dbReference>
<evidence type="ECO:0000313" key="6">
    <source>
        <dbReference type="Proteomes" id="UP000051638"/>
    </source>
</evidence>